<evidence type="ECO:0000313" key="2">
    <source>
        <dbReference type="Proteomes" id="UP001056120"/>
    </source>
</evidence>
<comment type="caution">
    <text evidence="1">The sequence shown here is derived from an EMBL/GenBank/DDBJ whole genome shotgun (WGS) entry which is preliminary data.</text>
</comment>
<evidence type="ECO:0000313" key="1">
    <source>
        <dbReference type="EMBL" id="KAI3784998.1"/>
    </source>
</evidence>
<keyword evidence="2" id="KW-1185">Reference proteome</keyword>
<organism evidence="1 2">
    <name type="scientific">Smallanthus sonchifolius</name>
    <dbReference type="NCBI Taxonomy" id="185202"/>
    <lineage>
        <taxon>Eukaryota</taxon>
        <taxon>Viridiplantae</taxon>
        <taxon>Streptophyta</taxon>
        <taxon>Embryophyta</taxon>
        <taxon>Tracheophyta</taxon>
        <taxon>Spermatophyta</taxon>
        <taxon>Magnoliopsida</taxon>
        <taxon>eudicotyledons</taxon>
        <taxon>Gunneridae</taxon>
        <taxon>Pentapetalae</taxon>
        <taxon>asterids</taxon>
        <taxon>campanulids</taxon>
        <taxon>Asterales</taxon>
        <taxon>Asteraceae</taxon>
        <taxon>Asteroideae</taxon>
        <taxon>Heliantheae alliance</taxon>
        <taxon>Millerieae</taxon>
        <taxon>Smallanthus</taxon>
    </lineage>
</organism>
<protein>
    <submittedName>
        <fullName evidence="1">Uncharacterized protein</fullName>
    </submittedName>
</protein>
<accession>A0ACB9GPK6</accession>
<reference evidence="2" key="1">
    <citation type="journal article" date="2022" name="Mol. Ecol. Resour.">
        <title>The genomes of chicory, endive, great burdock and yacon provide insights into Asteraceae palaeo-polyploidization history and plant inulin production.</title>
        <authorList>
            <person name="Fan W."/>
            <person name="Wang S."/>
            <person name="Wang H."/>
            <person name="Wang A."/>
            <person name="Jiang F."/>
            <person name="Liu H."/>
            <person name="Zhao H."/>
            <person name="Xu D."/>
            <person name="Zhang Y."/>
        </authorList>
    </citation>
    <scope>NUCLEOTIDE SEQUENCE [LARGE SCALE GENOMIC DNA]</scope>
    <source>
        <strain evidence="2">cv. Yunnan</strain>
    </source>
</reference>
<proteinExistence type="predicted"/>
<gene>
    <name evidence="1" type="ORF">L1987_44106</name>
</gene>
<name>A0ACB9GPK6_9ASTR</name>
<reference evidence="1 2" key="2">
    <citation type="journal article" date="2022" name="Mol. Ecol. Resour.">
        <title>The genomes of chicory, endive, great burdock and yacon provide insights into Asteraceae paleo-polyploidization history and plant inulin production.</title>
        <authorList>
            <person name="Fan W."/>
            <person name="Wang S."/>
            <person name="Wang H."/>
            <person name="Wang A."/>
            <person name="Jiang F."/>
            <person name="Liu H."/>
            <person name="Zhao H."/>
            <person name="Xu D."/>
            <person name="Zhang Y."/>
        </authorList>
    </citation>
    <scope>NUCLEOTIDE SEQUENCE [LARGE SCALE GENOMIC DNA]</scope>
    <source>
        <strain evidence="2">cv. Yunnan</strain>
        <tissue evidence="1">Leaves</tissue>
    </source>
</reference>
<sequence>MCILLTFNRINKCCHRLLGLPTFQFSSHQIANTCIALNLHAHNFASKSSKNAVSLYLERARMIDRIRIVLRSDSQESLVSILNDHALDSFVVTSALKSAPSPDTALFLIESLKKIPNFTHNQNTLYALAKVLAKSGQIGKLKALVSGINAGKFKNVARVSFMDQMKFYAAAGDLDSVLSVWHEWKISQKFPNVESYNIIMKLCTQTGKDYEAVKTFCRMIDEGGVPNSRTYTVIIEHLVSSGNLDPAMKIFDMLPLIGVKHTLRQYSVLVDAFCGADRFDVVKSLLSQMQVDGVFPTQVMLSSLQRMHDAGFVEETLELIKEMLPDKRIGNVKLCFDDSHDDNDDDGDGGGDDEEVVDGVKLRPWFDPILLASSLRYWRPEEVSALEDAKIVWTTRVVSKMIRSFSSAESAWDFYCWVANQPGFHHDVHTISKMITKLAREGHINIVEKLIFKTKSEGIQLSYTTVRTVIDYYGILKNGEAALKVFQNVKTLCGTLSKQRLLSLCSSVLTTLAKCKMDSKILDTLDEIILSGNIPDIQTFSSLMHHFARAGDIKTVQRLFGMVKQSGLEPDAYMFKVLISVYCNSNRAVLAFRAFEDMKTFNLRLDVSTKRLLAKSLWKEGKFREAADVEETSAETNDDFKVKFHGKSCTTRAADIQRVYRVYLGSFPTINDNKDLCEGVDVDSCCH</sequence>
<dbReference type="EMBL" id="CM042031">
    <property type="protein sequence ID" value="KAI3784998.1"/>
    <property type="molecule type" value="Genomic_DNA"/>
</dbReference>
<dbReference type="Proteomes" id="UP001056120">
    <property type="component" value="Linkage Group LG14"/>
</dbReference>